<name>A0A411Z2N9_9RHOB</name>
<dbReference type="SUPFAM" id="SSF53335">
    <property type="entry name" value="S-adenosyl-L-methionine-dependent methyltransferases"/>
    <property type="match status" value="1"/>
</dbReference>
<dbReference type="EMBL" id="QWEY01000004">
    <property type="protein sequence ID" value="RGP37333.1"/>
    <property type="molecule type" value="Genomic_DNA"/>
</dbReference>
<comment type="caution">
    <text evidence="1">The sequence shown here is derived from an EMBL/GenBank/DDBJ whole genome shotgun (WGS) entry which is preliminary data.</text>
</comment>
<organism evidence="1 2">
    <name type="scientific">Pseudotabrizicola alkalilacus</name>
    <dbReference type="NCBI Taxonomy" id="2305252"/>
    <lineage>
        <taxon>Bacteria</taxon>
        <taxon>Pseudomonadati</taxon>
        <taxon>Pseudomonadota</taxon>
        <taxon>Alphaproteobacteria</taxon>
        <taxon>Rhodobacterales</taxon>
        <taxon>Paracoccaceae</taxon>
        <taxon>Pseudotabrizicola</taxon>
    </lineage>
</organism>
<dbReference type="Pfam" id="PF13578">
    <property type="entry name" value="Methyltransf_24"/>
    <property type="match status" value="1"/>
</dbReference>
<gene>
    <name evidence="1" type="ORF">D1012_08845</name>
</gene>
<dbReference type="GO" id="GO:0008168">
    <property type="term" value="F:methyltransferase activity"/>
    <property type="evidence" value="ECO:0007669"/>
    <property type="project" value="UniProtKB-KW"/>
</dbReference>
<evidence type="ECO:0000313" key="2">
    <source>
        <dbReference type="Proteomes" id="UP000284547"/>
    </source>
</evidence>
<keyword evidence="2" id="KW-1185">Reference proteome</keyword>
<dbReference type="InterPro" id="IPR029063">
    <property type="entry name" value="SAM-dependent_MTases_sf"/>
</dbReference>
<keyword evidence="1" id="KW-0489">Methyltransferase</keyword>
<accession>A0A411Z2N9</accession>
<sequence>MQSAGWVMVRYDQGCSMISTELAEWFNARWFGEMGAIDGQDVAFIADLIAQHRPRNVVEIGCASGMSSCILAALMSSAGGGTLNSFDLMEHYYVNPEKPVGYLLAEAPPHPGVSVTVNRGKTCLDVAGQIDGQIDLCFIDAAHKHPWPLIDTLGVLPLMKPGGIIIHHDLQMFRTAQGNAYANGPKMVLALAPPATRIYPDDASQARGREVMKSRKISHNIFALRVPETRRAFAAQLCEGFYFGWDKQSYQLVPSDFAMRFSTFLEEHYGPYVGQAWAEGVRRYSTPVESPPLPRVGSLPRRILRRISGR</sequence>
<keyword evidence="1" id="KW-0808">Transferase</keyword>
<dbReference type="AlphaFoldDB" id="A0A411Z2N9"/>
<dbReference type="Gene3D" id="3.40.50.150">
    <property type="entry name" value="Vaccinia Virus protein VP39"/>
    <property type="match status" value="1"/>
</dbReference>
<dbReference type="Proteomes" id="UP000284547">
    <property type="component" value="Unassembled WGS sequence"/>
</dbReference>
<proteinExistence type="predicted"/>
<reference evidence="1 2" key="1">
    <citation type="submission" date="2018-08" db="EMBL/GenBank/DDBJ databases">
        <title>Flavobacterium tibetense sp. nov., isolated from a wetland YonghuCo on Tibetan Plateau.</title>
        <authorList>
            <person name="Phurbu D."/>
            <person name="Lu H."/>
            <person name="Xing P."/>
        </authorList>
    </citation>
    <scope>NUCLEOTIDE SEQUENCE [LARGE SCALE GENOMIC DNA]</scope>
    <source>
        <strain evidence="1 2">DJC</strain>
    </source>
</reference>
<dbReference type="GO" id="GO:0032259">
    <property type="term" value="P:methylation"/>
    <property type="evidence" value="ECO:0007669"/>
    <property type="project" value="UniProtKB-KW"/>
</dbReference>
<protein>
    <submittedName>
        <fullName evidence="1">Class I SAM-dependent methyltransferase</fullName>
    </submittedName>
</protein>
<evidence type="ECO:0000313" key="1">
    <source>
        <dbReference type="EMBL" id="RGP37333.1"/>
    </source>
</evidence>